<dbReference type="Pfam" id="PF01979">
    <property type="entry name" value="Amidohydro_1"/>
    <property type="match status" value="2"/>
</dbReference>
<dbReference type="InterPro" id="IPR032466">
    <property type="entry name" value="Metal_Hydrolase"/>
</dbReference>
<dbReference type="SUPFAM" id="SSF51556">
    <property type="entry name" value="Metallo-dependent hydrolases"/>
    <property type="match status" value="1"/>
</dbReference>
<sequence length="589" mass="65356">MGETGLGLRESYRLSAVSGTPTLVIRNGFIVDVITGGIFESNVEVFDDKIVGLTKEERSSRLVVDARGGYVIPGFIDSHIHIESTMLIPQELSKILIPHGVTTLMADPHEIANVLGLKGIELLVEMSRSSKIRVFIQVPSRVPTAPGLETTGGELGEKEIEMLLERDYAVSLGELNYQNVLRDPAYVNRINISRRYRKRSNGHMAGVLEEELLNMLASTGLTDDHEAVSAEEAFGRLIRGIAVFVREGSSERNLADVLKGLRNKIRDYRLLMFCSDDKHPTDILREGHIDYNVRKAIELGLDPLVAIQMATINPAIYFRVDDLIGSITPGRKADLVVVDSLEKLNIRTVVFNGEVVYHEGRLLFDSPKINLPEWAVRTIRLNPGLKQDDLLLKTSIEKGRALVRVIEITPGQILKRELLEWLKVENGIVLSDLNRDILHIAIVERHKGLLNVGKAFVKGFKLRKGAIASSVSHDHHNIAVVGVDALDMYIAVKRLSEINGGFVAVSEGRIVGEIPLEFAGLMSIRRYEEVVEDLTRLNNAVRSVLGSELSNPFMQLEFVSLPSVPELGLTDRGLVKDYKIVEPIIEVSS</sequence>
<dbReference type="AlphaFoldDB" id="A0A7J3XZD1"/>
<evidence type="ECO:0000256" key="4">
    <source>
        <dbReference type="ARBA" id="ARBA00023211"/>
    </source>
</evidence>
<evidence type="ECO:0000256" key="2">
    <source>
        <dbReference type="ARBA" id="ARBA00012782"/>
    </source>
</evidence>
<dbReference type="EMBL" id="DRYK01000045">
    <property type="protein sequence ID" value="HHP67819.1"/>
    <property type="molecule type" value="Genomic_DNA"/>
</dbReference>
<gene>
    <name evidence="6 9" type="primary">ade</name>
    <name evidence="9" type="ORF">ENM60_03390</name>
</gene>
<dbReference type="NCBIfam" id="TIGR01178">
    <property type="entry name" value="ade"/>
    <property type="match status" value="1"/>
</dbReference>
<organism evidence="9">
    <name type="scientific">Thermogladius calderae</name>
    <dbReference type="NCBI Taxonomy" id="1200300"/>
    <lineage>
        <taxon>Archaea</taxon>
        <taxon>Thermoproteota</taxon>
        <taxon>Thermoprotei</taxon>
        <taxon>Desulfurococcales</taxon>
        <taxon>Desulfurococcaceae</taxon>
        <taxon>Thermogladius</taxon>
    </lineage>
</organism>
<dbReference type="Gene3D" id="2.30.40.10">
    <property type="entry name" value="Urease, subunit C, domain 1"/>
    <property type="match status" value="1"/>
</dbReference>
<reference evidence="9" key="1">
    <citation type="journal article" date="2020" name="mSystems">
        <title>Genome- and Community-Level Interaction Insights into Carbon Utilization and Element Cycling Functions of Hydrothermarchaeota in Hydrothermal Sediment.</title>
        <authorList>
            <person name="Zhou Z."/>
            <person name="Liu Y."/>
            <person name="Xu W."/>
            <person name="Pan J."/>
            <person name="Luo Z.H."/>
            <person name="Li M."/>
        </authorList>
    </citation>
    <scope>NUCLEOTIDE SEQUENCE [LARGE SCALE GENOMIC DNA]</scope>
    <source>
        <strain evidence="9">SpSt-110</strain>
    </source>
</reference>
<comment type="similarity">
    <text evidence="1 6">Belongs to the metallo-dependent hydrolases superfamily. Adenine deaminase family.</text>
</comment>
<name>A0A7J3XZD1_9CREN</name>
<dbReference type="InterPro" id="IPR011059">
    <property type="entry name" value="Metal-dep_hydrolase_composite"/>
</dbReference>
<dbReference type="InterPro" id="IPR006680">
    <property type="entry name" value="Amidohydro-rel"/>
</dbReference>
<comment type="cofactor">
    <cofactor evidence="6">
        <name>Mn(2+)</name>
        <dbReference type="ChEBI" id="CHEBI:29035"/>
    </cofactor>
</comment>
<dbReference type="Pfam" id="PF13382">
    <property type="entry name" value="Adenine_deam_C"/>
    <property type="match status" value="1"/>
</dbReference>
<evidence type="ECO:0000256" key="1">
    <source>
        <dbReference type="ARBA" id="ARBA00006773"/>
    </source>
</evidence>
<dbReference type="SUPFAM" id="SSF51338">
    <property type="entry name" value="Composite domain of metallo-dependent hydrolases"/>
    <property type="match status" value="1"/>
</dbReference>
<dbReference type="PANTHER" id="PTHR11113:SF2">
    <property type="entry name" value="ADENINE DEAMINASE"/>
    <property type="match status" value="1"/>
</dbReference>
<evidence type="ECO:0000256" key="3">
    <source>
        <dbReference type="ARBA" id="ARBA00022801"/>
    </source>
</evidence>
<dbReference type="HAMAP" id="MF_01518">
    <property type="entry name" value="Adenine_deamin"/>
    <property type="match status" value="1"/>
</dbReference>
<dbReference type="InterPro" id="IPR006679">
    <property type="entry name" value="Adenine_deam"/>
</dbReference>
<dbReference type="InterPro" id="IPR026912">
    <property type="entry name" value="Adenine_deam_C"/>
</dbReference>
<evidence type="ECO:0000313" key="9">
    <source>
        <dbReference type="EMBL" id="HHP67819.1"/>
    </source>
</evidence>
<dbReference type="GO" id="GO:0000034">
    <property type="term" value="F:adenine deaminase activity"/>
    <property type="evidence" value="ECO:0007669"/>
    <property type="project" value="UniProtKB-UniRule"/>
</dbReference>
<dbReference type="GO" id="GO:0006146">
    <property type="term" value="P:adenine catabolic process"/>
    <property type="evidence" value="ECO:0007669"/>
    <property type="project" value="InterPro"/>
</dbReference>
<feature type="domain" description="Amidohydrolase-related" evidence="7">
    <location>
        <begin position="248"/>
        <end position="356"/>
    </location>
</feature>
<feature type="domain" description="Amidohydrolase-related" evidence="7">
    <location>
        <begin position="70"/>
        <end position="167"/>
    </location>
</feature>
<evidence type="ECO:0000256" key="6">
    <source>
        <dbReference type="HAMAP-Rule" id="MF_01518"/>
    </source>
</evidence>
<dbReference type="EC" id="3.5.4.2" evidence="2 6"/>
<protein>
    <recommendedName>
        <fullName evidence="2 6">Adenine deaminase</fullName>
        <shortName evidence="6">Adenase</shortName>
        <shortName evidence="6">Adenine aminase</shortName>
        <ecNumber evidence="2 6">3.5.4.2</ecNumber>
    </recommendedName>
</protein>
<comment type="catalytic activity">
    <reaction evidence="5 6">
        <text>adenine + H2O + H(+) = hypoxanthine + NH4(+)</text>
        <dbReference type="Rhea" id="RHEA:23688"/>
        <dbReference type="ChEBI" id="CHEBI:15377"/>
        <dbReference type="ChEBI" id="CHEBI:15378"/>
        <dbReference type="ChEBI" id="CHEBI:16708"/>
        <dbReference type="ChEBI" id="CHEBI:17368"/>
        <dbReference type="ChEBI" id="CHEBI:28938"/>
        <dbReference type="EC" id="3.5.4.2"/>
    </reaction>
</comment>
<evidence type="ECO:0000256" key="5">
    <source>
        <dbReference type="ARBA" id="ARBA00047720"/>
    </source>
</evidence>
<keyword evidence="4 6" id="KW-0464">Manganese</keyword>
<evidence type="ECO:0000259" key="7">
    <source>
        <dbReference type="Pfam" id="PF01979"/>
    </source>
</evidence>
<keyword evidence="3 6" id="KW-0378">Hydrolase</keyword>
<evidence type="ECO:0000259" key="8">
    <source>
        <dbReference type="Pfam" id="PF13382"/>
    </source>
</evidence>
<accession>A0A7J3XZD1</accession>
<comment type="caution">
    <text evidence="9">The sequence shown here is derived from an EMBL/GenBank/DDBJ whole genome shotgun (WGS) entry which is preliminary data.</text>
</comment>
<dbReference type="Gene3D" id="3.20.20.140">
    <property type="entry name" value="Metal-dependent hydrolases"/>
    <property type="match status" value="1"/>
</dbReference>
<dbReference type="PANTHER" id="PTHR11113">
    <property type="entry name" value="N-ACETYLGLUCOSAMINE-6-PHOSPHATE DEACETYLASE"/>
    <property type="match status" value="1"/>
</dbReference>
<feature type="domain" description="Adenine deaminase C-terminal" evidence="8">
    <location>
        <begin position="413"/>
        <end position="576"/>
    </location>
</feature>
<proteinExistence type="inferred from homology"/>